<keyword evidence="2" id="KW-1185">Reference proteome</keyword>
<dbReference type="AlphaFoldDB" id="A0A5P8WEE1"/>
<evidence type="ECO:0000313" key="2">
    <source>
        <dbReference type="Proteomes" id="UP000326678"/>
    </source>
</evidence>
<proteinExistence type="predicted"/>
<protein>
    <submittedName>
        <fullName evidence="1">Uncharacterized protein</fullName>
    </submittedName>
</protein>
<accession>A0A5P8WEE1</accession>
<sequence>MYYLAFSLNLSVLDDINDCNVQSRRASAYHNCDRAEVDVPALQWCDDLANQAYAWGNYLSNRILFL</sequence>
<dbReference type="InterPro" id="IPR035940">
    <property type="entry name" value="CAP_sf"/>
</dbReference>
<organism evidence="1 2">
    <name type="scientific">Nostoc sphaeroides CCNUC1</name>
    <dbReference type="NCBI Taxonomy" id="2653204"/>
    <lineage>
        <taxon>Bacteria</taxon>
        <taxon>Bacillati</taxon>
        <taxon>Cyanobacteriota</taxon>
        <taxon>Cyanophyceae</taxon>
        <taxon>Nostocales</taxon>
        <taxon>Nostocaceae</taxon>
        <taxon>Nostoc</taxon>
    </lineage>
</organism>
<name>A0A5P8WEE1_9NOSO</name>
<dbReference type="SUPFAM" id="SSF55797">
    <property type="entry name" value="PR-1-like"/>
    <property type="match status" value="1"/>
</dbReference>
<gene>
    <name evidence="1" type="ORF">GXM_08040</name>
</gene>
<evidence type="ECO:0000313" key="1">
    <source>
        <dbReference type="EMBL" id="QFS50546.1"/>
    </source>
</evidence>
<dbReference type="KEGG" id="nsh:GXM_08040"/>
<reference evidence="1 2" key="1">
    <citation type="submission" date="2019-10" db="EMBL/GenBank/DDBJ databases">
        <title>Genomic and transcriptomic insights into the perfect genentic adaptation of a filamentous nitrogen-fixing cyanobacterium to rice fields.</title>
        <authorList>
            <person name="Chen Z."/>
        </authorList>
    </citation>
    <scope>NUCLEOTIDE SEQUENCE [LARGE SCALE GENOMIC DNA]</scope>
    <source>
        <strain evidence="1">CCNUC1</strain>
    </source>
</reference>
<dbReference type="EMBL" id="CP045227">
    <property type="protein sequence ID" value="QFS50546.1"/>
    <property type="molecule type" value="Genomic_DNA"/>
</dbReference>
<dbReference type="Proteomes" id="UP000326678">
    <property type="component" value="Chromosome Gxm2"/>
</dbReference>